<sequence length="603" mass="63790">MRRLRVSSPPPPLTLQLLLSCALALLLLSASALAGAAVRPATAAGPALTATVHHAIRFDRRVSSPANAVVSLGSQASLLRGSVAPFNPANLAAHRRQTVFIPAERHLTAGEWEALVNLPVRGVVAALSPFDTHNERVFQLHLAREAVPFPVYFLPQNGEDARRLTATFTALRPGEYAVISVGGKETAVANASVVGVNLYAALVFKPKEAKAAVELPRLLLTASFDTLGVAPTAHTTGGASGVAAALELWRRFNVEAASAAAAEGRRNGAASSSAPFGLSVLLGNTARFNYAGTARWITGREEGDLDRYRLVICLDELLRAGTDENEAWASDADGDAAATPLFMHVHESFAKTPQFAAVKETAEATAARHGIALTVVSAKMNYRHYDVRFEHEVLAHRQIPAVTFSAVRKYRVDQLFRGGHPPISVDAAVNATAGAAAAQPPKVAVALSRRVDFVHAFAGAMLARSPTTAPWVGSAAYMLGLLRHASDAERSPVSHDGAGPWKYAEALAAHMRQTAATSAPRRAVATGVSVSTYRFKPTGVVLVGPYEQVMRVFVARSLVVELGIFAAALVAVLAFAVCEFGAEKTRRALLGPFMLGRPEKSAA</sequence>
<organism evidence="11 12">
    <name type="scientific">Trypanosoma conorhini</name>
    <dbReference type="NCBI Taxonomy" id="83891"/>
    <lineage>
        <taxon>Eukaryota</taxon>
        <taxon>Discoba</taxon>
        <taxon>Euglenozoa</taxon>
        <taxon>Kinetoplastea</taxon>
        <taxon>Metakinetoplastina</taxon>
        <taxon>Trypanosomatida</taxon>
        <taxon>Trypanosomatidae</taxon>
        <taxon>Trypanosoma</taxon>
    </lineage>
</organism>
<evidence type="ECO:0000256" key="3">
    <source>
        <dbReference type="ARBA" id="ARBA00022692"/>
    </source>
</evidence>
<evidence type="ECO:0000256" key="8">
    <source>
        <dbReference type="ARBA" id="ARBA00023180"/>
    </source>
</evidence>
<evidence type="ECO:0000256" key="7">
    <source>
        <dbReference type="ARBA" id="ARBA00023136"/>
    </source>
</evidence>
<dbReference type="GO" id="GO:0005789">
    <property type="term" value="C:endoplasmic reticulum membrane"/>
    <property type="evidence" value="ECO:0007669"/>
    <property type="project" value="UniProtKB-SubCell"/>
</dbReference>
<dbReference type="GeneID" id="40313999"/>
<evidence type="ECO:0000256" key="4">
    <source>
        <dbReference type="ARBA" id="ARBA00022729"/>
    </source>
</evidence>
<evidence type="ECO:0000256" key="2">
    <source>
        <dbReference type="ARBA" id="ARBA00007717"/>
    </source>
</evidence>
<keyword evidence="3 9" id="KW-0812">Transmembrane</keyword>
<evidence type="ECO:0000256" key="10">
    <source>
        <dbReference type="SAM" id="SignalP"/>
    </source>
</evidence>
<dbReference type="InterPro" id="IPR016574">
    <property type="entry name" value="Nicalin"/>
</dbReference>
<gene>
    <name evidence="11" type="ORF">Tco025E_00388</name>
</gene>
<reference evidence="11 12" key="1">
    <citation type="journal article" date="2018" name="BMC Genomics">
        <title>Genomic comparison of Trypanosoma conorhini and Trypanosoma rangeli to Trypanosoma cruzi strains of high and low virulence.</title>
        <authorList>
            <person name="Bradwell K.R."/>
            <person name="Koparde V.N."/>
            <person name="Matveyev A.V."/>
            <person name="Serrano M.G."/>
            <person name="Alves J.M."/>
            <person name="Parikh H."/>
            <person name="Huang B."/>
            <person name="Lee V."/>
            <person name="Espinosa-Alvarez O."/>
            <person name="Ortiz P.A."/>
            <person name="Costa-Martins A.G."/>
            <person name="Teixeira M.M."/>
            <person name="Buck G.A."/>
        </authorList>
    </citation>
    <scope>NUCLEOTIDE SEQUENCE [LARGE SCALE GENOMIC DNA]</scope>
    <source>
        <strain evidence="11 12">025E</strain>
    </source>
</reference>
<keyword evidence="12" id="KW-1185">Reference proteome</keyword>
<comment type="subcellular location">
    <subcellularLocation>
        <location evidence="1">Endoplasmic reticulum membrane</location>
        <topology evidence="1">Single-pass membrane protein</topology>
    </subcellularLocation>
</comment>
<evidence type="ECO:0000256" key="5">
    <source>
        <dbReference type="ARBA" id="ARBA00022824"/>
    </source>
</evidence>
<evidence type="ECO:0000256" key="9">
    <source>
        <dbReference type="SAM" id="Phobius"/>
    </source>
</evidence>
<comment type="caution">
    <text evidence="11">The sequence shown here is derived from an EMBL/GenBank/DDBJ whole genome shotgun (WGS) entry which is preliminary data.</text>
</comment>
<keyword evidence="7 9" id="KW-0472">Membrane</keyword>
<dbReference type="AlphaFoldDB" id="A0A3R7SB36"/>
<dbReference type="EMBL" id="MKKU01000008">
    <property type="protein sequence ID" value="RNF27389.1"/>
    <property type="molecule type" value="Genomic_DNA"/>
</dbReference>
<evidence type="ECO:0000313" key="12">
    <source>
        <dbReference type="Proteomes" id="UP000284403"/>
    </source>
</evidence>
<keyword evidence="6 9" id="KW-1133">Transmembrane helix</keyword>
<dbReference type="Proteomes" id="UP000284403">
    <property type="component" value="Unassembled WGS sequence"/>
</dbReference>
<protein>
    <submittedName>
        <fullName evidence="11">Nicalin</fullName>
    </submittedName>
</protein>
<feature type="signal peptide" evidence="10">
    <location>
        <begin position="1"/>
        <end position="32"/>
    </location>
</feature>
<keyword evidence="8" id="KW-0325">Glycoprotein</keyword>
<dbReference type="PROSITE" id="PS51257">
    <property type="entry name" value="PROKAR_LIPOPROTEIN"/>
    <property type="match status" value="1"/>
</dbReference>
<keyword evidence="5" id="KW-0256">Endoplasmic reticulum</keyword>
<feature type="transmembrane region" description="Helical" evidence="9">
    <location>
        <begin position="558"/>
        <end position="578"/>
    </location>
</feature>
<evidence type="ECO:0000256" key="6">
    <source>
        <dbReference type="ARBA" id="ARBA00022989"/>
    </source>
</evidence>
<keyword evidence="4 10" id="KW-0732">Signal</keyword>
<dbReference type="GO" id="GO:0009966">
    <property type="term" value="P:regulation of signal transduction"/>
    <property type="evidence" value="ECO:0007669"/>
    <property type="project" value="InterPro"/>
</dbReference>
<dbReference type="Gene3D" id="3.40.630.10">
    <property type="entry name" value="Zn peptidases"/>
    <property type="match status" value="1"/>
</dbReference>
<comment type="similarity">
    <text evidence="2">Belongs to the nicastrin family.</text>
</comment>
<accession>A0A3R7SB36</accession>
<evidence type="ECO:0000256" key="1">
    <source>
        <dbReference type="ARBA" id="ARBA00004389"/>
    </source>
</evidence>
<name>A0A3R7SB36_9TRYP</name>
<dbReference type="RefSeq" id="XP_029232595.1">
    <property type="nucleotide sequence ID" value="XM_029367330.1"/>
</dbReference>
<dbReference type="PANTHER" id="PTHR31826">
    <property type="entry name" value="NICALIN"/>
    <property type="match status" value="1"/>
</dbReference>
<evidence type="ECO:0000313" key="11">
    <source>
        <dbReference type="EMBL" id="RNF27389.1"/>
    </source>
</evidence>
<feature type="chain" id="PRO_5018570649" evidence="10">
    <location>
        <begin position="33"/>
        <end position="603"/>
    </location>
</feature>
<dbReference type="OrthoDB" id="5913609at2759"/>
<proteinExistence type="inferred from homology"/>